<sequence length="76" mass="7766">MSKRGSLLVVIVCIMSAGILGLVSTPVEAAGGVLWPGGIFAPPFQNGTSSNSGVYYNHCPVGTTGGYVGNGNYYCH</sequence>
<reference evidence="1 2" key="1">
    <citation type="submission" date="2020-01" db="EMBL/GenBank/DDBJ databases">
        <title>Vaginal microbiome of pregnant Indian women: Insights into the genome of dominants Lactobacillus species.</title>
        <authorList>
            <person name="Das B."/>
            <person name="Mehta O."/>
            <person name="Ghosh T.S."/>
            <person name="Kothidar A."/>
            <person name="Gowtham M.R."/>
            <person name="Mitra R."/>
            <person name="Kshetrapal P."/>
            <person name="Wadhwa N."/>
            <person name="Thiruvengadam R."/>
            <person name="Nair G.B."/>
            <person name="Bhatnagar S."/>
            <person name="Pore S."/>
        </authorList>
    </citation>
    <scope>NUCLEOTIDE SEQUENCE [LARGE SCALE GENOMIC DNA]</scope>
    <source>
        <strain evidence="1 2">Indica2</strain>
    </source>
</reference>
<gene>
    <name evidence="1" type="ORF">GTK63_02775</name>
</gene>
<evidence type="ECO:0000313" key="1">
    <source>
        <dbReference type="EMBL" id="MYN53258.1"/>
    </source>
</evidence>
<dbReference type="Proteomes" id="UP000460132">
    <property type="component" value="Unassembled WGS sequence"/>
</dbReference>
<dbReference type="AlphaFoldDB" id="A0A7X4KSU6"/>
<accession>A0A7X4KSU6</accession>
<dbReference type="EMBL" id="WWFF01000003">
    <property type="protein sequence ID" value="MYN53258.1"/>
    <property type="molecule type" value="Genomic_DNA"/>
</dbReference>
<dbReference type="RefSeq" id="WP_160811013.1">
    <property type="nucleotide sequence ID" value="NZ_JAGSXU010000001.1"/>
</dbReference>
<evidence type="ECO:0000313" key="2">
    <source>
        <dbReference type="Proteomes" id="UP000460132"/>
    </source>
</evidence>
<protein>
    <submittedName>
        <fullName evidence="1">Uncharacterized protein</fullName>
    </submittedName>
</protein>
<comment type="caution">
    <text evidence="1">The sequence shown here is derived from an EMBL/GenBank/DDBJ whole genome shotgun (WGS) entry which is preliminary data.</text>
</comment>
<name>A0A7X4KSU6_9LACO</name>
<proteinExistence type="predicted"/>
<organism evidence="1 2">
    <name type="scientific">Lactobacillus crispatus</name>
    <dbReference type="NCBI Taxonomy" id="47770"/>
    <lineage>
        <taxon>Bacteria</taxon>
        <taxon>Bacillati</taxon>
        <taxon>Bacillota</taxon>
        <taxon>Bacilli</taxon>
        <taxon>Lactobacillales</taxon>
        <taxon>Lactobacillaceae</taxon>
        <taxon>Lactobacillus</taxon>
    </lineage>
</organism>